<name>A0A3S0Q4D1_9FLAO</name>
<gene>
    <name evidence="2" type="ORF">EJ377_16875</name>
</gene>
<reference evidence="2 3" key="1">
    <citation type="submission" date="2018-12" db="EMBL/GenBank/DDBJ databases">
        <title>Draft Genome Sequence of Chryseobacterium arthrosphaerae strain ED882-96 Isolated from the Blood of a Patient with Liver Cirrhosis in Taiwan.</title>
        <authorList>
            <person name="Lin J.-N."/>
            <person name="Lai C.-H."/>
            <person name="Yang C.-H."/>
            <person name="Huang Y.-H."/>
        </authorList>
    </citation>
    <scope>NUCLEOTIDE SEQUENCE [LARGE SCALE GENOMIC DNA]</scope>
    <source>
        <strain evidence="2 3">ED882-96</strain>
    </source>
</reference>
<keyword evidence="1" id="KW-0472">Membrane</keyword>
<keyword evidence="1" id="KW-1133">Transmembrane helix</keyword>
<evidence type="ECO:0000313" key="2">
    <source>
        <dbReference type="EMBL" id="RTZ46136.1"/>
    </source>
</evidence>
<dbReference type="EMBL" id="RYFC01000003">
    <property type="protein sequence ID" value="RTZ46136.1"/>
    <property type="molecule type" value="Genomic_DNA"/>
</dbReference>
<protein>
    <submittedName>
        <fullName evidence="2">Uncharacterized protein</fullName>
    </submittedName>
</protein>
<comment type="caution">
    <text evidence="2">The sequence shown here is derived from an EMBL/GenBank/DDBJ whole genome shotgun (WGS) entry which is preliminary data.</text>
</comment>
<dbReference type="AlphaFoldDB" id="A0A3S0Q4D1"/>
<dbReference type="Proteomes" id="UP000276953">
    <property type="component" value="Unassembled WGS sequence"/>
</dbReference>
<evidence type="ECO:0000313" key="3">
    <source>
        <dbReference type="Proteomes" id="UP000276953"/>
    </source>
</evidence>
<organism evidence="2 3">
    <name type="scientific">Chryseobacterium arthrosphaerae</name>
    <dbReference type="NCBI Taxonomy" id="651561"/>
    <lineage>
        <taxon>Bacteria</taxon>
        <taxon>Pseudomonadati</taxon>
        <taxon>Bacteroidota</taxon>
        <taxon>Flavobacteriia</taxon>
        <taxon>Flavobacteriales</taxon>
        <taxon>Weeksellaceae</taxon>
        <taxon>Chryseobacterium group</taxon>
        <taxon>Chryseobacterium</taxon>
    </lineage>
</organism>
<proteinExistence type="predicted"/>
<feature type="transmembrane region" description="Helical" evidence="1">
    <location>
        <begin position="15"/>
        <end position="38"/>
    </location>
</feature>
<feature type="transmembrane region" description="Helical" evidence="1">
    <location>
        <begin position="44"/>
        <end position="63"/>
    </location>
</feature>
<keyword evidence="1" id="KW-0812">Transmembrane</keyword>
<sequence>MKITRLVILFNYKKILLGAVISLFLFILSFQIGSAILISLMRGLGALIIINIIASLAASYILYDKSGLYELNDLDGIIDWSKTEMQFSSTPVLIRCPKGWRRNTLI</sequence>
<evidence type="ECO:0000256" key="1">
    <source>
        <dbReference type="SAM" id="Phobius"/>
    </source>
</evidence>
<accession>A0A3S0Q4D1</accession>